<dbReference type="AlphaFoldDB" id="A0A8T3A3H0"/>
<dbReference type="InterPro" id="IPR036291">
    <property type="entry name" value="NAD(P)-bd_dom_sf"/>
</dbReference>
<gene>
    <name evidence="6" type="ORF">KFK09_028501</name>
</gene>
<evidence type="ECO:0000256" key="5">
    <source>
        <dbReference type="ARBA" id="ARBA00069361"/>
    </source>
</evidence>
<dbReference type="PROSITE" id="PS00061">
    <property type="entry name" value="ADH_SHORT"/>
    <property type="match status" value="1"/>
</dbReference>
<comment type="similarity">
    <text evidence="1">Belongs to the short-chain dehydrogenases/reductases (SDR) family. SDR65C subfamily.</text>
</comment>
<dbReference type="EMBL" id="JAGYWB010000019">
    <property type="protein sequence ID" value="KAI0488662.1"/>
    <property type="molecule type" value="Genomic_DNA"/>
</dbReference>
<dbReference type="Proteomes" id="UP000829196">
    <property type="component" value="Unassembled WGS sequence"/>
</dbReference>
<organism evidence="6 7">
    <name type="scientific">Dendrobium nobile</name>
    <name type="common">Orchid</name>
    <dbReference type="NCBI Taxonomy" id="94219"/>
    <lineage>
        <taxon>Eukaryota</taxon>
        <taxon>Viridiplantae</taxon>
        <taxon>Streptophyta</taxon>
        <taxon>Embryophyta</taxon>
        <taxon>Tracheophyta</taxon>
        <taxon>Spermatophyta</taxon>
        <taxon>Magnoliopsida</taxon>
        <taxon>Liliopsida</taxon>
        <taxon>Asparagales</taxon>
        <taxon>Orchidaceae</taxon>
        <taxon>Epidendroideae</taxon>
        <taxon>Malaxideae</taxon>
        <taxon>Dendrobiinae</taxon>
        <taxon>Dendrobium</taxon>
    </lineage>
</organism>
<dbReference type="SUPFAM" id="SSF51735">
    <property type="entry name" value="NAD(P)-binding Rossmann-fold domains"/>
    <property type="match status" value="1"/>
</dbReference>
<comment type="caution">
    <text evidence="6">The sequence shown here is derived from an EMBL/GenBank/DDBJ whole genome shotgun (WGS) entry which is preliminary data.</text>
</comment>
<sequence length="260" mass="28781">MKRLQGKVAIVTASTQGIGFAIAERFALEGASVVISSRRQKNVDAAVEKLQSKGLEVMGVVCHVSNLQQRKELIDKTVQRYGNIDIVVSNAAVNPTVDNILDMKETVLDKLWEINVKASVLLLQSAASYLKKGSSVIFISSIAGYNPEQGLAMYGVTKTALFGLTKALASEMSPDTRVNCIAPGFVPTNFADFLVRDEALRKSLEEKTLLKRLGRQKTWLLLQHSWHLMTPHISQEKQLLFQEVHNPDSDISPLMLCEFL</sequence>
<reference evidence="6" key="1">
    <citation type="journal article" date="2022" name="Front. Genet.">
        <title>Chromosome-Scale Assembly of the Dendrobium nobile Genome Provides Insights Into the Molecular Mechanism of the Biosynthesis of the Medicinal Active Ingredient of Dendrobium.</title>
        <authorList>
            <person name="Xu Q."/>
            <person name="Niu S.-C."/>
            <person name="Li K.-L."/>
            <person name="Zheng P.-J."/>
            <person name="Zhang X.-J."/>
            <person name="Jia Y."/>
            <person name="Liu Y."/>
            <person name="Niu Y.-X."/>
            <person name="Yu L.-H."/>
            <person name="Chen D.-F."/>
            <person name="Zhang G.-Q."/>
        </authorList>
    </citation>
    <scope>NUCLEOTIDE SEQUENCE</scope>
    <source>
        <tissue evidence="6">Leaf</tissue>
    </source>
</reference>
<evidence type="ECO:0000313" key="7">
    <source>
        <dbReference type="Proteomes" id="UP000829196"/>
    </source>
</evidence>
<evidence type="ECO:0000256" key="4">
    <source>
        <dbReference type="ARBA" id="ARBA00055943"/>
    </source>
</evidence>
<protein>
    <recommendedName>
        <fullName evidence="5">Noroxomaritidine/norcraugsodine reductase</fullName>
    </recommendedName>
</protein>
<dbReference type="FunFam" id="3.40.50.720:FF:000084">
    <property type="entry name" value="Short-chain dehydrogenase reductase"/>
    <property type="match status" value="1"/>
</dbReference>
<dbReference type="Pfam" id="PF13561">
    <property type="entry name" value="adh_short_C2"/>
    <property type="match status" value="1"/>
</dbReference>
<comment type="catalytic activity">
    <reaction evidence="2">
        <text>(10bS,4aR)-noroxomaritidine + NADPH + H(+) = (10bS,4aR)-oxomaritidine + NADP(+)</text>
        <dbReference type="Rhea" id="RHEA:63200"/>
        <dbReference type="ChEBI" id="CHEBI:15378"/>
        <dbReference type="ChEBI" id="CHEBI:57783"/>
        <dbReference type="ChEBI" id="CHEBI:58349"/>
        <dbReference type="ChEBI" id="CHEBI:133996"/>
        <dbReference type="ChEBI" id="CHEBI:146209"/>
    </reaction>
    <physiologicalReaction direction="left-to-right" evidence="2">
        <dbReference type="Rhea" id="RHEA:63201"/>
    </physiologicalReaction>
</comment>
<keyword evidence="7" id="KW-1185">Reference proteome</keyword>
<dbReference type="InterPro" id="IPR020904">
    <property type="entry name" value="Sc_DH/Rdtase_CS"/>
</dbReference>
<evidence type="ECO:0000256" key="3">
    <source>
        <dbReference type="ARBA" id="ARBA00052456"/>
    </source>
</evidence>
<dbReference type="SMR" id="A0A8T3A3H0"/>
<dbReference type="PRINTS" id="PR00080">
    <property type="entry name" value="SDRFAMILY"/>
</dbReference>
<evidence type="ECO:0000256" key="2">
    <source>
        <dbReference type="ARBA" id="ARBA00050958"/>
    </source>
</evidence>
<proteinExistence type="inferred from homology"/>
<comment type="catalytic activity">
    <reaction evidence="3">
        <text>(10bR,4aS)-noroxomaritidine + NADPH + H(+) = (10bR,4aS)-oxomaritidine + NADP(+)</text>
        <dbReference type="Rhea" id="RHEA:63196"/>
        <dbReference type="ChEBI" id="CHEBI:15378"/>
        <dbReference type="ChEBI" id="CHEBI:57783"/>
        <dbReference type="ChEBI" id="CHEBI:58349"/>
        <dbReference type="ChEBI" id="CHEBI:133995"/>
        <dbReference type="ChEBI" id="CHEBI:146208"/>
    </reaction>
    <physiologicalReaction direction="left-to-right" evidence="3">
        <dbReference type="Rhea" id="RHEA:63197"/>
    </physiologicalReaction>
</comment>
<accession>A0A8T3A3H0</accession>
<dbReference type="Gene3D" id="3.40.50.720">
    <property type="entry name" value="NAD(P)-binding Rossmann-like Domain"/>
    <property type="match status" value="1"/>
</dbReference>
<evidence type="ECO:0000313" key="6">
    <source>
        <dbReference type="EMBL" id="KAI0488662.1"/>
    </source>
</evidence>
<dbReference type="InterPro" id="IPR002347">
    <property type="entry name" value="SDR_fam"/>
</dbReference>
<evidence type="ECO:0000256" key="1">
    <source>
        <dbReference type="ARBA" id="ARBA00025714"/>
    </source>
</evidence>
<dbReference type="PANTHER" id="PTHR43943:SF2">
    <property type="entry name" value="DEHYDROGENASE_REDUCTASE 4"/>
    <property type="match status" value="1"/>
</dbReference>
<dbReference type="OrthoDB" id="1669814at2759"/>
<dbReference type="PRINTS" id="PR00081">
    <property type="entry name" value="GDHRDH"/>
</dbReference>
<comment type="function">
    <text evidence="4">In the Amaryllidaceae alkaloids biosynthesic pathway, catalyzes the conversion of noroxomaritidine to oxomaritidine, a precursor of haemanthamine- and crinamine-type alkaloids, promising anticancer agents. Can also, to some extent, catalyze the condensation of 3,4-dihydroxybenzaldehyde (3,4-DHBA) and tyramine to produce norbelladine, and of isovanillin and tyramine to produce 4'-O-methylnorbelladine.</text>
</comment>
<name>A0A8T3A3H0_DENNO</name>
<dbReference type="PANTHER" id="PTHR43943">
    <property type="entry name" value="DEHYDROGENASE/REDUCTASE (SDR FAMILY) MEMBER 4"/>
    <property type="match status" value="1"/>
</dbReference>